<evidence type="ECO:0000256" key="1">
    <source>
        <dbReference type="ARBA" id="ARBA00022737"/>
    </source>
</evidence>
<feature type="region of interest" description="Disordered" evidence="3">
    <location>
        <begin position="848"/>
        <end position="907"/>
    </location>
</feature>
<feature type="domain" description="SAM" evidence="4">
    <location>
        <begin position="97"/>
        <end position="160"/>
    </location>
</feature>
<dbReference type="PROSITE" id="PS50105">
    <property type="entry name" value="SAM_DOMAIN"/>
    <property type="match status" value="2"/>
</dbReference>
<feature type="compositionally biased region" description="Low complexity" evidence="3">
    <location>
        <begin position="286"/>
        <end position="298"/>
    </location>
</feature>
<dbReference type="PANTHER" id="PTHR24174:SF19">
    <property type="entry name" value="CASKIN-1 ISOFORM X1"/>
    <property type="match status" value="1"/>
</dbReference>
<keyword evidence="6" id="KW-1185">Reference proteome</keyword>
<feature type="region of interest" description="Disordered" evidence="3">
    <location>
        <begin position="546"/>
        <end position="655"/>
    </location>
</feature>
<dbReference type="InterPro" id="IPR013761">
    <property type="entry name" value="SAM/pointed_sf"/>
</dbReference>
<dbReference type="SUPFAM" id="SSF47769">
    <property type="entry name" value="SAM/Pointed domain"/>
    <property type="match status" value="2"/>
</dbReference>
<keyword evidence="2" id="KW-0040">ANK repeat</keyword>
<dbReference type="CDD" id="cd09497">
    <property type="entry name" value="SAM_caskin1_2_repeat1"/>
    <property type="match status" value="1"/>
</dbReference>
<dbReference type="PANTHER" id="PTHR24174">
    <property type="entry name" value="ANKYRIN REPEAT AND STERILE ALPHA MOTIF DOMAIN-CONTAINING PROTEIN 1"/>
    <property type="match status" value="1"/>
</dbReference>
<evidence type="ECO:0000313" key="6">
    <source>
        <dbReference type="Proteomes" id="UP001591681"/>
    </source>
</evidence>
<feature type="region of interest" description="Disordered" evidence="3">
    <location>
        <begin position="1028"/>
        <end position="1048"/>
    </location>
</feature>
<feature type="region of interest" description="Disordered" evidence="3">
    <location>
        <begin position="940"/>
        <end position="1012"/>
    </location>
</feature>
<name>A0ABD1JI32_9TELE</name>
<dbReference type="EMBL" id="JBHFQA010000015">
    <property type="protein sequence ID" value="KAL2086424.1"/>
    <property type="molecule type" value="Genomic_DNA"/>
</dbReference>
<accession>A0ABD1JI32</accession>
<feature type="compositionally biased region" description="Low complexity" evidence="3">
    <location>
        <begin position="971"/>
        <end position="982"/>
    </location>
</feature>
<dbReference type="SMART" id="SM00454">
    <property type="entry name" value="SAM"/>
    <property type="match status" value="2"/>
</dbReference>
<feature type="compositionally biased region" description="Polar residues" evidence="3">
    <location>
        <begin position="302"/>
        <end position="318"/>
    </location>
</feature>
<evidence type="ECO:0000256" key="3">
    <source>
        <dbReference type="SAM" id="MobiDB-lite"/>
    </source>
</evidence>
<dbReference type="Pfam" id="PF16632">
    <property type="entry name" value="Caskin-tail"/>
    <property type="match status" value="1"/>
</dbReference>
<feature type="domain" description="SAM" evidence="4">
    <location>
        <begin position="165"/>
        <end position="229"/>
    </location>
</feature>
<comment type="caution">
    <text evidence="5">The sequence shown here is derived from an EMBL/GenBank/DDBJ whole genome shotgun (WGS) entry which is preliminary data.</text>
</comment>
<feature type="compositionally biased region" description="Pro residues" evidence="3">
    <location>
        <begin position="268"/>
        <end position="285"/>
    </location>
</feature>
<dbReference type="InterPro" id="IPR033635">
    <property type="entry name" value="ANKS1/Caskin"/>
</dbReference>
<feature type="compositionally biased region" description="Low complexity" evidence="3">
    <location>
        <begin position="319"/>
        <end position="336"/>
    </location>
</feature>
<organism evidence="5 6">
    <name type="scientific">Coilia grayii</name>
    <name type="common">Gray's grenadier anchovy</name>
    <dbReference type="NCBI Taxonomy" id="363190"/>
    <lineage>
        <taxon>Eukaryota</taxon>
        <taxon>Metazoa</taxon>
        <taxon>Chordata</taxon>
        <taxon>Craniata</taxon>
        <taxon>Vertebrata</taxon>
        <taxon>Euteleostomi</taxon>
        <taxon>Actinopterygii</taxon>
        <taxon>Neopterygii</taxon>
        <taxon>Teleostei</taxon>
        <taxon>Clupei</taxon>
        <taxon>Clupeiformes</taxon>
        <taxon>Clupeoidei</taxon>
        <taxon>Engraulidae</taxon>
        <taxon>Coilinae</taxon>
        <taxon>Coilia</taxon>
    </lineage>
</organism>
<dbReference type="Pfam" id="PF00536">
    <property type="entry name" value="SAM_1"/>
    <property type="match status" value="2"/>
</dbReference>
<dbReference type="InterPro" id="IPR032117">
    <property type="entry name" value="Caskin_C"/>
</dbReference>
<dbReference type="InterPro" id="IPR001660">
    <property type="entry name" value="SAM"/>
</dbReference>
<feature type="compositionally biased region" description="Basic and acidic residues" evidence="3">
    <location>
        <begin position="940"/>
        <end position="954"/>
    </location>
</feature>
<evidence type="ECO:0000259" key="4">
    <source>
        <dbReference type="PROSITE" id="PS50105"/>
    </source>
</evidence>
<reference evidence="5 6" key="1">
    <citation type="submission" date="2024-09" db="EMBL/GenBank/DDBJ databases">
        <title>A chromosome-level genome assembly of Gray's grenadier anchovy, Coilia grayii.</title>
        <authorList>
            <person name="Fu Z."/>
        </authorList>
    </citation>
    <scope>NUCLEOTIDE SEQUENCE [LARGE SCALE GENOMIC DNA]</scope>
    <source>
        <strain evidence="5">G4</strain>
        <tissue evidence="5">Muscle</tissue>
    </source>
</reference>
<feature type="compositionally biased region" description="Low complexity" evidence="3">
    <location>
        <begin position="362"/>
        <end position="384"/>
    </location>
</feature>
<protein>
    <recommendedName>
        <fullName evidence="4">SAM domain-containing protein</fullName>
    </recommendedName>
</protein>
<feature type="compositionally biased region" description="Pro residues" evidence="3">
    <location>
        <begin position="781"/>
        <end position="815"/>
    </location>
</feature>
<evidence type="ECO:0000256" key="2">
    <source>
        <dbReference type="ARBA" id="ARBA00023043"/>
    </source>
</evidence>
<feature type="region of interest" description="Disordered" evidence="3">
    <location>
        <begin position="757"/>
        <end position="822"/>
    </location>
</feature>
<sequence>MGGVGAAVMGGVGTAVMGGVGPSTQQYLRIQLRPLAPTSVAMLLATVLSQSAKAKEHLLEQGSAATQPPAGVCVPARERQFVDPLLQRKEEASSESKNTEAVIDWLSGFQLQFYTTNFLTAGYDLTTISHMTTEDLVAIGVSKPGHRKKILSEISRMSVSDCTPDKPASLSEWLSVIGLGQHYQTLVQNGYDNMDFIRDITAGDMQEIGITKLGHQKKILLGVRRLVEPSKELHLSQSAASPDQPIRSPPPVDKLSNSPSPRLRRTNAPPPLTKPLPPHRSPPLTAPHTHTHSYTHTPPDIHTNSHTHTPPESQPDSPTTTHTLSHTHTLLQTHTHPPAVPQLCLPEEADTAPPGGHRVTRSSSAALDQSQASVSCSQSQAFATRPRRKTRPPTPPKRSCSSVSHSNLAEEAGPGVGLLSVSYRERRRSDCGLVSREGGVALSAAGGSVRDIAAMLEMTSPLGGGASAGGCSYLQVSPESVWREQENVTLDDLQERRRTISGPPAGLVDIATTGGAGPTGAQPLIGHLDVDKSSVSHVDAMATMRRACPSPLANESDTSTVLRRPKLRPHAEQQPITADPSDTQSAQEPISAFDIRESTNGHTGGQRRPASEVRLEDESPNFRSLPRTPKPPVSPKPAPSSPHAHPHHNPPTPVRRVLLTTSDTEVRRVPPPVAPKPSKTKITAHTATAGLHGNANITAHSTTAGFHGDGKIPADTATAGLHGNANITAHSTTAGFHGDGKVPGHASTADLHGDATITTHSAPAGFHGDAGSSTAAAPRDTTPPPPDTAPPPPALSPSPSPAQTPSPQTPHPVKPPRASIAGLSVDLPAPLEVELGGVEAVQQRLREVEQQRQAEERKLREMERHRREEERKLRELERQRAEEEERRRREREEHERGKTGGSLEGRVGVVRRRRVGVARQEQVQGELEGVGPVAMEMATKEEPVSMQAAKKEEPVAMESSMRPVAAQRRLSGASQQAAPAAGTCPSRSGPAGEQPVGQPVEGAPPVISQRLDDTSTSLAVVLQAVENKITHDADNSAEKKPSSSILDDIGSMFDDLADQLDAMLD</sequence>
<evidence type="ECO:0000313" key="5">
    <source>
        <dbReference type="EMBL" id="KAL2086424.1"/>
    </source>
</evidence>
<gene>
    <name evidence="5" type="ORF">ACEWY4_017483</name>
</gene>
<keyword evidence="1" id="KW-0677">Repeat</keyword>
<feature type="compositionally biased region" description="Basic and acidic residues" evidence="3">
    <location>
        <begin position="1028"/>
        <end position="1041"/>
    </location>
</feature>
<dbReference type="Proteomes" id="UP001591681">
    <property type="component" value="Unassembled WGS sequence"/>
</dbReference>
<feature type="compositionally biased region" description="Pro residues" evidence="3">
    <location>
        <begin position="628"/>
        <end position="640"/>
    </location>
</feature>
<dbReference type="AlphaFoldDB" id="A0ABD1JI32"/>
<dbReference type="Gene3D" id="1.10.150.50">
    <property type="entry name" value="Transcription Factor, Ets-1"/>
    <property type="match status" value="2"/>
</dbReference>
<dbReference type="InterPro" id="IPR035497">
    <property type="entry name" value="Caskin1/2_SAM_1"/>
</dbReference>
<proteinExistence type="predicted"/>
<feature type="compositionally biased region" description="Polar residues" evidence="3">
    <location>
        <begin position="574"/>
        <end position="588"/>
    </location>
</feature>
<feature type="compositionally biased region" description="Basic and acidic residues" evidence="3">
    <location>
        <begin position="848"/>
        <end position="898"/>
    </location>
</feature>
<dbReference type="FunFam" id="1.10.150.50:FF:000028">
    <property type="entry name" value="caskin-2 isoform X2"/>
    <property type="match status" value="1"/>
</dbReference>
<feature type="region of interest" description="Disordered" evidence="3">
    <location>
        <begin position="232"/>
        <end position="409"/>
    </location>
</feature>